<name>A0ABU7L5I0_9NOCA</name>
<proteinExistence type="predicted"/>
<gene>
    <name evidence="2" type="ORF">Q7514_04400</name>
</gene>
<organism evidence="2 3">
    <name type="scientific">Rhodococcus artemisiae</name>
    <dbReference type="NCBI Taxonomy" id="714159"/>
    <lineage>
        <taxon>Bacteria</taxon>
        <taxon>Bacillati</taxon>
        <taxon>Actinomycetota</taxon>
        <taxon>Actinomycetes</taxon>
        <taxon>Mycobacteriales</taxon>
        <taxon>Nocardiaceae</taxon>
        <taxon>Rhodococcus</taxon>
    </lineage>
</organism>
<sequence length="162" mass="17231">MAGTLTVWKFDTETGADTAVETLKDLQRQELITVHDAAVVSWAEGAKKPKTRQLNNLAGVGALGGAFWGLLFGILFFIPLIGAAIGAGIGALTGSLTDVGIDDDFIKNLKDKITPGTSALFVLTSDATLDRVHEEFEGQKAELISTNLSHEQEATLRSVFAE</sequence>
<dbReference type="Pfam" id="PF06897">
    <property type="entry name" value="DUF1269"/>
    <property type="match status" value="1"/>
</dbReference>
<reference evidence="2 3" key="1">
    <citation type="submission" date="2023-07" db="EMBL/GenBank/DDBJ databases">
        <authorList>
            <person name="Girao M."/>
            <person name="Carvalho M.F."/>
        </authorList>
    </citation>
    <scope>NUCLEOTIDE SEQUENCE [LARGE SCALE GENOMIC DNA]</scope>
    <source>
        <strain evidence="2 3">YIM65754</strain>
    </source>
</reference>
<dbReference type="RefSeq" id="WP_054809508.1">
    <property type="nucleotide sequence ID" value="NZ_JAUTXY010000002.1"/>
</dbReference>
<protein>
    <submittedName>
        <fullName evidence="2">DUF1269 domain-containing protein</fullName>
    </submittedName>
</protein>
<keyword evidence="1" id="KW-1133">Transmembrane helix</keyword>
<dbReference type="Proteomes" id="UP001336020">
    <property type="component" value="Unassembled WGS sequence"/>
</dbReference>
<comment type="caution">
    <text evidence="2">The sequence shown here is derived from an EMBL/GenBank/DDBJ whole genome shotgun (WGS) entry which is preliminary data.</text>
</comment>
<keyword evidence="1" id="KW-0472">Membrane</keyword>
<evidence type="ECO:0000256" key="1">
    <source>
        <dbReference type="SAM" id="Phobius"/>
    </source>
</evidence>
<accession>A0ABU7L5I0</accession>
<feature type="transmembrane region" description="Helical" evidence="1">
    <location>
        <begin position="57"/>
        <end position="78"/>
    </location>
</feature>
<keyword evidence="1" id="KW-0812">Transmembrane</keyword>
<dbReference type="EMBL" id="JAUTXY010000002">
    <property type="protein sequence ID" value="MEE2056763.1"/>
    <property type="molecule type" value="Genomic_DNA"/>
</dbReference>
<evidence type="ECO:0000313" key="3">
    <source>
        <dbReference type="Proteomes" id="UP001336020"/>
    </source>
</evidence>
<keyword evidence="3" id="KW-1185">Reference proteome</keyword>
<evidence type="ECO:0000313" key="2">
    <source>
        <dbReference type="EMBL" id="MEE2056763.1"/>
    </source>
</evidence>
<dbReference type="InterPro" id="IPR009200">
    <property type="entry name" value="DUF1269_membrane"/>
</dbReference>